<dbReference type="GO" id="GO:0065002">
    <property type="term" value="P:intracellular protein transmembrane transport"/>
    <property type="evidence" value="ECO:0007669"/>
    <property type="project" value="UniProtKB-UniRule"/>
</dbReference>
<dbReference type="GO" id="GO:0006605">
    <property type="term" value="P:protein targeting"/>
    <property type="evidence" value="ECO:0007669"/>
    <property type="project" value="UniProtKB-UniRule"/>
</dbReference>
<dbReference type="AlphaFoldDB" id="A0A1M7RFM5"/>
<evidence type="ECO:0000313" key="13">
    <source>
        <dbReference type="Proteomes" id="UP000184440"/>
    </source>
</evidence>
<dbReference type="Proteomes" id="UP000184440">
    <property type="component" value="Unassembled WGS sequence"/>
</dbReference>
<evidence type="ECO:0000256" key="1">
    <source>
        <dbReference type="ARBA" id="ARBA00004651"/>
    </source>
</evidence>
<feature type="transmembrane region" description="Helical" evidence="9">
    <location>
        <begin position="164"/>
        <end position="187"/>
    </location>
</feature>
<dbReference type="NCBIfam" id="TIGR00966">
    <property type="entry name" value="transloc_SecF"/>
    <property type="match status" value="1"/>
</dbReference>
<comment type="function">
    <text evidence="9">Part of the Sec protein translocase complex. Interacts with the SecYEG preprotein conducting channel. SecDF uses the proton motive force (PMF) to complete protein translocation after the ATP-dependent function of SecA.</text>
</comment>
<dbReference type="GO" id="GO:0043952">
    <property type="term" value="P:protein transport by the Sec complex"/>
    <property type="evidence" value="ECO:0007669"/>
    <property type="project" value="UniProtKB-UniRule"/>
</dbReference>
<dbReference type="OrthoDB" id="9774769at2"/>
<dbReference type="HAMAP" id="MF_01464_B">
    <property type="entry name" value="SecF_B"/>
    <property type="match status" value="1"/>
</dbReference>
<dbReference type="InterPro" id="IPR048634">
    <property type="entry name" value="SecD_SecF_C"/>
</dbReference>
<comment type="similarity">
    <text evidence="9">Belongs to the SecD/SecF family. SecF subfamily.</text>
</comment>
<comment type="subcellular location">
    <subcellularLocation>
        <location evidence="1 9">Cell membrane</location>
        <topology evidence="1 9">Multi-pass membrane protein</topology>
    </subcellularLocation>
</comment>
<dbReference type="RefSeq" id="WP_073261739.1">
    <property type="nucleotide sequence ID" value="NZ_FRCS01000011.1"/>
</dbReference>
<dbReference type="PANTHER" id="PTHR30081">
    <property type="entry name" value="PROTEIN-EXPORT MEMBRANE PROTEIN SEC"/>
    <property type="match status" value="1"/>
</dbReference>
<feature type="transmembrane region" description="Helical" evidence="9">
    <location>
        <begin position="250"/>
        <end position="269"/>
    </location>
</feature>
<dbReference type="GO" id="GO:0015450">
    <property type="term" value="F:protein-transporting ATPase activity"/>
    <property type="evidence" value="ECO:0007669"/>
    <property type="project" value="InterPro"/>
</dbReference>
<organism evidence="12 13">
    <name type="scientific">Cryptosporangium aurantiacum</name>
    <dbReference type="NCBI Taxonomy" id="134849"/>
    <lineage>
        <taxon>Bacteria</taxon>
        <taxon>Bacillati</taxon>
        <taxon>Actinomycetota</taxon>
        <taxon>Actinomycetes</taxon>
        <taxon>Cryptosporangiales</taxon>
        <taxon>Cryptosporangiaceae</taxon>
        <taxon>Cryptosporangium</taxon>
    </lineage>
</organism>
<dbReference type="EMBL" id="FRCS01000011">
    <property type="protein sequence ID" value="SHN45054.1"/>
    <property type="molecule type" value="Genomic_DNA"/>
</dbReference>
<keyword evidence="2 9" id="KW-0813">Transport</keyword>
<keyword evidence="13" id="KW-1185">Reference proteome</keyword>
<evidence type="ECO:0000259" key="11">
    <source>
        <dbReference type="Pfam" id="PF02355"/>
    </source>
</evidence>
<evidence type="ECO:0000256" key="5">
    <source>
        <dbReference type="ARBA" id="ARBA00022927"/>
    </source>
</evidence>
<keyword evidence="3 9" id="KW-1003">Cell membrane</keyword>
<keyword evidence="7 9" id="KW-0811">Translocation</keyword>
<keyword evidence="4 9" id="KW-0812">Transmembrane</keyword>
<feature type="transmembrane region" description="Helical" evidence="9">
    <location>
        <begin position="275"/>
        <end position="299"/>
    </location>
</feature>
<keyword evidence="8 9" id="KW-0472">Membrane</keyword>
<comment type="subunit">
    <text evidence="9">Forms a complex with SecD. Part of the essential Sec protein translocation apparatus which comprises SecA, SecYEG and auxiliary proteins SecDF. Other proteins may also be involved.</text>
</comment>
<gene>
    <name evidence="9" type="primary">secF</name>
    <name evidence="12" type="ORF">SAMN05443668_11190</name>
</gene>
<feature type="domain" description="Protein export membrane protein SecD/SecF C-terminal" evidence="11">
    <location>
        <begin position="110"/>
        <end position="303"/>
    </location>
</feature>
<reference evidence="12 13" key="1">
    <citation type="submission" date="2016-11" db="EMBL/GenBank/DDBJ databases">
        <authorList>
            <person name="Jaros S."/>
            <person name="Januszkiewicz K."/>
            <person name="Wedrychowicz H."/>
        </authorList>
    </citation>
    <scope>NUCLEOTIDE SEQUENCE [LARGE SCALE GENOMIC DNA]</scope>
    <source>
        <strain evidence="12 13">DSM 46144</strain>
    </source>
</reference>
<protein>
    <recommendedName>
        <fullName evidence="9">Protein-export membrane protein SecF</fullName>
    </recommendedName>
</protein>
<evidence type="ECO:0000256" key="10">
    <source>
        <dbReference type="SAM" id="MobiDB-lite"/>
    </source>
</evidence>
<evidence type="ECO:0000256" key="4">
    <source>
        <dbReference type="ARBA" id="ARBA00022692"/>
    </source>
</evidence>
<dbReference type="GO" id="GO:0005886">
    <property type="term" value="C:plasma membrane"/>
    <property type="evidence" value="ECO:0007669"/>
    <property type="project" value="UniProtKB-SubCell"/>
</dbReference>
<dbReference type="NCBIfam" id="TIGR00916">
    <property type="entry name" value="2A0604s01"/>
    <property type="match status" value="1"/>
</dbReference>
<dbReference type="Pfam" id="PF07549">
    <property type="entry name" value="Sec_GG"/>
    <property type="match status" value="1"/>
</dbReference>
<keyword evidence="6 9" id="KW-1133">Transmembrane helix</keyword>
<evidence type="ECO:0000256" key="8">
    <source>
        <dbReference type="ARBA" id="ARBA00023136"/>
    </source>
</evidence>
<proteinExistence type="inferred from homology"/>
<evidence type="ECO:0000256" key="6">
    <source>
        <dbReference type="ARBA" id="ARBA00022989"/>
    </source>
</evidence>
<dbReference type="SUPFAM" id="SSF82866">
    <property type="entry name" value="Multidrug efflux transporter AcrB transmembrane domain"/>
    <property type="match status" value="1"/>
</dbReference>
<dbReference type="Pfam" id="PF02355">
    <property type="entry name" value="SecD_SecF_C"/>
    <property type="match status" value="1"/>
</dbReference>
<accession>A0A1M7RFM5</accession>
<dbReference type="InterPro" id="IPR055344">
    <property type="entry name" value="SecD_SecF_C_bact"/>
</dbReference>
<dbReference type="InterPro" id="IPR022646">
    <property type="entry name" value="SecD/SecF_CS"/>
</dbReference>
<dbReference type="Gene3D" id="1.20.1640.10">
    <property type="entry name" value="Multidrug efflux transporter AcrB transmembrane domain"/>
    <property type="match status" value="1"/>
</dbReference>
<feature type="region of interest" description="Disordered" evidence="10">
    <location>
        <begin position="325"/>
        <end position="395"/>
    </location>
</feature>
<feature type="transmembrane region" description="Helical" evidence="9">
    <location>
        <begin position="23"/>
        <end position="43"/>
    </location>
</feature>
<keyword evidence="5 9" id="KW-0653">Protein transport</keyword>
<name>A0A1M7RFM5_9ACTN</name>
<feature type="transmembrane region" description="Helical" evidence="9">
    <location>
        <begin position="193"/>
        <end position="212"/>
    </location>
</feature>
<feature type="compositionally biased region" description="Acidic residues" evidence="10">
    <location>
        <begin position="329"/>
        <end position="351"/>
    </location>
</feature>
<feature type="compositionally biased region" description="Low complexity" evidence="10">
    <location>
        <begin position="354"/>
        <end position="375"/>
    </location>
</feature>
<dbReference type="InterPro" id="IPR005665">
    <property type="entry name" value="SecF_bac"/>
</dbReference>
<evidence type="ECO:0000256" key="7">
    <source>
        <dbReference type="ARBA" id="ARBA00023010"/>
    </source>
</evidence>
<dbReference type="STRING" id="134849.SAMN05443668_11190"/>
<sequence>MGLAGRLYRGETNIDFIGSRKRWYIASAILILICIGAFVFRGFNWGIEFSGGTSFVFKQPSGVTAEQVTETIEATGVEVQTTQEAGRGADAKFVIKTATLTGPETTEVKQALAAKYELEANDITDNAVSSSWGGQVTDKALIALIVFLVLVAAYLAIRFETKMAIAALLALLHDLMLTAGAYSIIGFEVTPSTIVGLLTILGFSLYDTVVVFDKVSEDTRGIVGGSRIDYAEAANNAVNETLMRSINTSLISLLPVGGLLFVGAGLLGVGTLKDLALVLFVGLAAGAYSSLFLATPWLVDMKEREPRYKALKERVRAKRAAAARAAESAEAEAEVEETAEAEEPTDADEDAREPATAGAGSGTTRTTSSNRPSQQQRRRPSGNRPGRSGGNRKKR</sequence>
<feature type="transmembrane region" description="Helical" evidence="9">
    <location>
        <begin position="140"/>
        <end position="157"/>
    </location>
</feature>
<evidence type="ECO:0000313" key="12">
    <source>
        <dbReference type="EMBL" id="SHN45054.1"/>
    </source>
</evidence>
<evidence type="ECO:0000256" key="2">
    <source>
        <dbReference type="ARBA" id="ARBA00022448"/>
    </source>
</evidence>
<evidence type="ECO:0000256" key="3">
    <source>
        <dbReference type="ARBA" id="ARBA00022475"/>
    </source>
</evidence>
<dbReference type="InterPro" id="IPR022645">
    <property type="entry name" value="SecD/SecF_bac"/>
</dbReference>
<dbReference type="InterPro" id="IPR022813">
    <property type="entry name" value="SecD/SecF_arch_bac"/>
</dbReference>
<dbReference type="PANTHER" id="PTHR30081:SF8">
    <property type="entry name" value="PROTEIN TRANSLOCASE SUBUNIT SECF"/>
    <property type="match status" value="1"/>
</dbReference>
<evidence type="ECO:0000256" key="9">
    <source>
        <dbReference type="HAMAP-Rule" id="MF_01464"/>
    </source>
</evidence>
<dbReference type="PRINTS" id="PR01755">
    <property type="entry name" value="SECFTRNLCASE"/>
</dbReference>